<evidence type="ECO:0000313" key="2">
    <source>
        <dbReference type="Proteomes" id="UP000515125"/>
    </source>
</evidence>
<keyword evidence="2" id="KW-1185">Reference proteome</keyword>
<feature type="compositionally biased region" description="Low complexity" evidence="1">
    <location>
        <begin position="407"/>
        <end position="430"/>
    </location>
</feature>
<name>A0A6P6RS49_9EIME</name>
<gene>
    <name evidence="3" type="primary">LOC34622681</name>
</gene>
<evidence type="ECO:0000256" key="1">
    <source>
        <dbReference type="SAM" id="MobiDB-lite"/>
    </source>
</evidence>
<accession>A0A6P6RS49</accession>
<feature type="compositionally biased region" description="Basic and acidic residues" evidence="1">
    <location>
        <begin position="532"/>
        <end position="545"/>
    </location>
</feature>
<organism evidence="2 3">
    <name type="scientific">Cyclospora cayetanensis</name>
    <dbReference type="NCBI Taxonomy" id="88456"/>
    <lineage>
        <taxon>Eukaryota</taxon>
        <taxon>Sar</taxon>
        <taxon>Alveolata</taxon>
        <taxon>Apicomplexa</taxon>
        <taxon>Conoidasida</taxon>
        <taxon>Coccidia</taxon>
        <taxon>Eucoccidiorida</taxon>
        <taxon>Eimeriorina</taxon>
        <taxon>Eimeriidae</taxon>
        <taxon>Cyclospora</taxon>
    </lineage>
</organism>
<dbReference type="Proteomes" id="UP000515125">
    <property type="component" value="Unplaced"/>
</dbReference>
<reference evidence="3" key="1">
    <citation type="submission" date="2025-08" db="UniProtKB">
        <authorList>
            <consortium name="RefSeq"/>
        </authorList>
    </citation>
    <scope>IDENTIFICATION</scope>
</reference>
<evidence type="ECO:0000313" key="3">
    <source>
        <dbReference type="RefSeq" id="XP_026190636.1"/>
    </source>
</evidence>
<feature type="compositionally biased region" description="Basic and acidic residues" evidence="1">
    <location>
        <begin position="306"/>
        <end position="316"/>
    </location>
</feature>
<dbReference type="OrthoDB" id="346695at2759"/>
<feature type="region of interest" description="Disordered" evidence="1">
    <location>
        <begin position="1380"/>
        <end position="1417"/>
    </location>
</feature>
<feature type="region of interest" description="Disordered" evidence="1">
    <location>
        <begin position="513"/>
        <end position="546"/>
    </location>
</feature>
<dbReference type="GeneID" id="34622681"/>
<feature type="compositionally biased region" description="Low complexity" evidence="1">
    <location>
        <begin position="215"/>
        <end position="224"/>
    </location>
</feature>
<feature type="region of interest" description="Disordered" evidence="1">
    <location>
        <begin position="293"/>
        <end position="329"/>
    </location>
</feature>
<feature type="region of interest" description="Disordered" evidence="1">
    <location>
        <begin position="205"/>
        <end position="264"/>
    </location>
</feature>
<feature type="compositionally biased region" description="Low complexity" evidence="1">
    <location>
        <begin position="247"/>
        <end position="261"/>
    </location>
</feature>
<protein>
    <submittedName>
        <fullName evidence="3">Uncharacterized protein LOC34622681</fullName>
    </submittedName>
</protein>
<feature type="region of interest" description="Disordered" evidence="1">
    <location>
        <begin position="407"/>
        <end position="432"/>
    </location>
</feature>
<proteinExistence type="predicted"/>
<dbReference type="RefSeq" id="XP_026190636.1">
    <property type="nucleotide sequence ID" value="XM_026334851.1"/>
</dbReference>
<sequence length="1472" mass="159477">MAAWGEEGLFEGTPAVKAGGEEDSYLVVCGLKAAHTAQDDQAHAVLVHSASAAACAPVSNTRSDTAVHRVPLPPPRRSAGLHPTAPSAAQQLVLGSSAARHLNHRKSAYDVALEALRRSSVALRCSPSRRIPWSATVTSTSMLHSPRQRRSHVQLHSAEVAADAVSGTLTSYCSLNRSSAACSLPPTSPVSLPGAARGEKFHTREAFSSSEDDASSALAKAALAAEERTPLSPRRQRGFQPARRGPLELSPSRPLPSVSALATSSPGANSAFAAARTNGACNTPDGGMHVIPSRSSRPLTATAAPHKAEAPEREGKASAFTEQRSRLRHPSFSSIRKSALGSVASLAQQISTNAPVLLQNGKQAAAAAAKRAVAVASAVAAVAAAVSADTPSGDPCAVARHTARPCSRSSSVSSARSASSNQNPSAASKSMCFSGRSSRISSLACSKTDDSETVTTPCRSSISCISSLQPPPLAAERQLHFVEVAAHGASRPVFSSAREACAPAEFESSACSESDELSLKLPPSPRTLRGSEGSKENRSTTEESKRHIRFDSTAGTAFASDGATFTDSSLFSQKQQQQQQQRIMADMLPVISSPSYAFLEARSLGALLLLPSPSQTTLRTRVWRFRGLLPPRWLEEDLLIHQNLLLFCSSTEPLEVTLLVPLASIASAWAVDGKGRVSASAAAKGKAPYRIKFVASAAAAAKTQAGEDTKKPKGARTVLIGLQSLTERDTLLKHILYLADKWRSRPSVPDFLYRPPCQQQLSLLQKQLHSATRSLFLSQLAAIVRESARRNAWEVFMRLRSAAAAATANAERRMAGVSRGALLLQQWLRLRSRQDQAWAMQGLRLHALVQNQQQQAAAVVATLAAGHLQMATHRLEVGRQLLKYTLERLFERQLHGALRRLRSFHLGEAVKKQTEKGRAQQLYYTLQRLQHRRLQAALMKMRKAVLHRRLQQRALQQLLQHMRLQRLKWGWHQLMLHVNERLLVSVSRIPLQRGAMILGMSLQQFLQQQLSWAFCSWRAKMRAAWLLGLLLKELQLQRIRSAWLRWQQPLSQDAPRKALRCIASVVERAQFRKLREALSKIQQMHESGRNMRCFLRMQMLLQLATWIQVQLLKQRALGFSALRSHAAALAACSATAAEAAAEQATLTLRHCFDAEKPARVSALAAAAASARLQHLLDMSSDLMDKQQPSSLMWKEDPDQKPFIYIPPVFRNCHGAAGAPSAADAAASSGSPELYDFHVVPSLQSQETCDDEDAFQLSYGSTNPALLRPSPRNPPYSSGCLSRSLDKGVNDTLFLESPFEASSTELAGMCQSNAHNSAESPTQTPILHPSVTLSHETQPHVSSYLGGSKVLDSTGFAVHEAELDSLLQRLHQTANTLQSVVEYPNSRSRSPEPPQGGGSQRASSEAAAHAVRGRQASVLRQEMTSYQVPTSRHDVIPAMPFYSSCPSAVNDPLSPSTPPSCCDCTTTPVTPPW</sequence>